<dbReference type="PROSITE" id="PS00211">
    <property type="entry name" value="ABC_TRANSPORTER_1"/>
    <property type="match status" value="1"/>
</dbReference>
<evidence type="ECO:0000256" key="3">
    <source>
        <dbReference type="ARBA" id="ARBA00023136"/>
    </source>
</evidence>
<dbReference type="InterPro" id="IPR047641">
    <property type="entry name" value="ABC_transpr_MalK/UgpC-like"/>
</dbReference>
<dbReference type="Gene3D" id="2.40.50.100">
    <property type="match status" value="1"/>
</dbReference>
<dbReference type="SUPFAM" id="SSF52540">
    <property type="entry name" value="P-loop containing nucleoside triphosphate hydrolases"/>
    <property type="match status" value="1"/>
</dbReference>
<dbReference type="GO" id="GO:0016887">
    <property type="term" value="F:ATP hydrolysis activity"/>
    <property type="evidence" value="ECO:0007669"/>
    <property type="project" value="InterPro"/>
</dbReference>
<dbReference type="AlphaFoldDB" id="X1NGF0"/>
<evidence type="ECO:0000259" key="4">
    <source>
        <dbReference type="PROSITE" id="PS50893"/>
    </source>
</evidence>
<dbReference type="InterPro" id="IPR027417">
    <property type="entry name" value="P-loop_NTPase"/>
</dbReference>
<dbReference type="InterPro" id="IPR040582">
    <property type="entry name" value="OB_MalK-like"/>
</dbReference>
<dbReference type="PROSITE" id="PS50893">
    <property type="entry name" value="ABC_TRANSPORTER_2"/>
    <property type="match status" value="1"/>
</dbReference>
<dbReference type="EMBL" id="BARV01004392">
    <property type="protein sequence ID" value="GAI17754.1"/>
    <property type="molecule type" value="Genomic_DNA"/>
</dbReference>
<feature type="domain" description="ABC transporter" evidence="4">
    <location>
        <begin position="2"/>
        <end position="144"/>
    </location>
</feature>
<dbReference type="InterPro" id="IPR003439">
    <property type="entry name" value="ABC_transporter-like_ATP-bd"/>
</dbReference>
<reference evidence="5" key="1">
    <citation type="journal article" date="2014" name="Front. Microbiol.">
        <title>High frequency of phylogenetically diverse reductive dehalogenase-homologous genes in deep subseafloor sedimentary metagenomes.</title>
        <authorList>
            <person name="Kawai M."/>
            <person name="Futagami T."/>
            <person name="Toyoda A."/>
            <person name="Takaki Y."/>
            <person name="Nishi S."/>
            <person name="Hori S."/>
            <person name="Arai W."/>
            <person name="Tsubouchi T."/>
            <person name="Morono Y."/>
            <person name="Uchiyama I."/>
            <person name="Ito T."/>
            <person name="Fujiyama A."/>
            <person name="Inagaki F."/>
            <person name="Takami H."/>
        </authorList>
    </citation>
    <scope>NUCLEOTIDE SEQUENCE</scope>
    <source>
        <strain evidence="5">Expedition CK06-06</strain>
    </source>
</reference>
<dbReference type="Pfam" id="PF17912">
    <property type="entry name" value="OB_MalK"/>
    <property type="match status" value="1"/>
</dbReference>
<name>X1NGF0_9ZZZZ</name>
<evidence type="ECO:0000256" key="2">
    <source>
        <dbReference type="ARBA" id="ARBA00022967"/>
    </source>
</evidence>
<dbReference type="PANTHER" id="PTHR43875">
    <property type="entry name" value="MALTODEXTRIN IMPORT ATP-BINDING PROTEIN MSMX"/>
    <property type="match status" value="1"/>
</dbReference>
<dbReference type="GO" id="GO:0055052">
    <property type="term" value="C:ATP-binding cassette (ABC) transporter complex, substrate-binding subunit-containing"/>
    <property type="evidence" value="ECO:0007669"/>
    <property type="project" value="TreeGrafter"/>
</dbReference>
<dbReference type="SUPFAM" id="SSF50331">
    <property type="entry name" value="MOP-like"/>
    <property type="match status" value="1"/>
</dbReference>
<keyword evidence="1" id="KW-1003">Cell membrane</keyword>
<dbReference type="Gene3D" id="2.40.50.140">
    <property type="entry name" value="Nucleic acid-binding proteins"/>
    <property type="match status" value="1"/>
</dbReference>
<dbReference type="InterPro" id="IPR012340">
    <property type="entry name" value="NA-bd_OB-fold"/>
</dbReference>
<dbReference type="GO" id="GO:0005524">
    <property type="term" value="F:ATP binding"/>
    <property type="evidence" value="ECO:0007669"/>
    <property type="project" value="InterPro"/>
</dbReference>
<feature type="non-terminal residue" evidence="5">
    <location>
        <position position="1"/>
    </location>
</feature>
<evidence type="ECO:0000256" key="1">
    <source>
        <dbReference type="ARBA" id="ARBA00022475"/>
    </source>
</evidence>
<keyword evidence="3" id="KW-0472">Membrane</keyword>
<organism evidence="5">
    <name type="scientific">marine sediment metagenome</name>
    <dbReference type="NCBI Taxonomy" id="412755"/>
    <lineage>
        <taxon>unclassified sequences</taxon>
        <taxon>metagenomes</taxon>
        <taxon>ecological metagenomes</taxon>
    </lineage>
</organism>
<dbReference type="InterPro" id="IPR008995">
    <property type="entry name" value="Mo/tungstate-bd_C_term_dom"/>
</dbReference>
<gene>
    <name evidence="5" type="ORF">S06H3_09798</name>
</gene>
<dbReference type="InterPro" id="IPR017871">
    <property type="entry name" value="ABC_transporter-like_CS"/>
</dbReference>
<accession>X1NGF0</accession>
<dbReference type="Pfam" id="PF00005">
    <property type="entry name" value="ABC_tran"/>
    <property type="match status" value="1"/>
</dbReference>
<comment type="caution">
    <text evidence="5">The sequence shown here is derived from an EMBL/GenBank/DDBJ whole genome shotgun (WGS) entry which is preliminary data.</text>
</comment>
<keyword evidence="2" id="KW-1278">Translocase</keyword>
<sequence>SVHDNIAFPLKIRKVPKGEIRERVRNIAELLKIGELLSRRPGELSGGQRQRVALGRAMVREPNVFLMDEPLSNLDAKLRMHMRGELKKLHRKLGVTTIYVTHDQAEAMSISKRIAIIHQGVLQQVGSPKEVYDHPANAFVGGFIGSPSMNMWGGEIVEEDGKLKIETSFFRCPLPPDLKENANSRVTLGVRPEDVTIVEGKEPDAIKAKVDIIEPMGRELFVTLTVEDATVEMVTPSDRHLSIGDKLKIRFKKGKLHIFEGKSL</sequence>
<proteinExistence type="predicted"/>
<dbReference type="PANTHER" id="PTHR43875:SF15">
    <property type="entry name" value="TREHALOSE IMPORT ATP-BINDING PROTEIN SUGC"/>
    <property type="match status" value="1"/>
</dbReference>
<dbReference type="Gene3D" id="3.40.50.300">
    <property type="entry name" value="P-loop containing nucleotide triphosphate hydrolases"/>
    <property type="match status" value="1"/>
</dbReference>
<evidence type="ECO:0000313" key="5">
    <source>
        <dbReference type="EMBL" id="GAI17754.1"/>
    </source>
</evidence>
<protein>
    <recommendedName>
        <fullName evidence="4">ABC transporter domain-containing protein</fullName>
    </recommendedName>
</protein>